<evidence type="ECO:0000256" key="2">
    <source>
        <dbReference type="ARBA" id="ARBA00022737"/>
    </source>
</evidence>
<feature type="repeat" description="WD" evidence="3">
    <location>
        <begin position="369"/>
        <end position="404"/>
    </location>
</feature>
<feature type="domain" description="Histone-binding protein RBBP4-like N-terminal" evidence="5">
    <location>
        <begin position="92"/>
        <end position="157"/>
    </location>
</feature>
<feature type="compositionally biased region" description="Basic residues" evidence="4">
    <location>
        <begin position="1"/>
        <end position="10"/>
    </location>
</feature>
<keyword evidence="2" id="KW-0677">Repeat</keyword>
<dbReference type="InterPro" id="IPR022052">
    <property type="entry name" value="Histone-bd_RBBP4-like_N"/>
</dbReference>
<dbReference type="PANTHER" id="PTHR45903">
    <property type="entry name" value="GLUTAMATE-RICH WD REPEAT-CONTAINING PROTEIN 1"/>
    <property type="match status" value="1"/>
</dbReference>
<evidence type="ECO:0000313" key="7">
    <source>
        <dbReference type="Proteomes" id="UP001153069"/>
    </source>
</evidence>
<dbReference type="EMBL" id="CAICTM010000108">
    <property type="protein sequence ID" value="CAB9501450.1"/>
    <property type="molecule type" value="Genomic_DNA"/>
</dbReference>
<evidence type="ECO:0000256" key="4">
    <source>
        <dbReference type="SAM" id="MobiDB-lite"/>
    </source>
</evidence>
<evidence type="ECO:0000259" key="5">
    <source>
        <dbReference type="Pfam" id="PF12265"/>
    </source>
</evidence>
<accession>A0A9N8DGK0</accession>
<feature type="compositionally biased region" description="Acidic residues" evidence="4">
    <location>
        <begin position="180"/>
        <end position="195"/>
    </location>
</feature>
<dbReference type="Proteomes" id="UP001153069">
    <property type="component" value="Unassembled WGS sequence"/>
</dbReference>
<dbReference type="SUPFAM" id="SSF50978">
    <property type="entry name" value="WD40 repeat-like"/>
    <property type="match status" value="1"/>
</dbReference>
<feature type="region of interest" description="Disordered" evidence="4">
    <location>
        <begin position="167"/>
        <end position="212"/>
    </location>
</feature>
<feature type="compositionally biased region" description="Basic and acidic residues" evidence="4">
    <location>
        <begin position="27"/>
        <end position="46"/>
    </location>
</feature>
<dbReference type="Gene3D" id="2.130.10.10">
    <property type="entry name" value="YVTN repeat-like/Quinoprotein amine dehydrogenase"/>
    <property type="match status" value="1"/>
</dbReference>
<dbReference type="PANTHER" id="PTHR45903:SF1">
    <property type="entry name" value="GLUTAMATE-RICH WD REPEAT-CONTAINING PROTEIN 1"/>
    <property type="match status" value="1"/>
</dbReference>
<gene>
    <name evidence="6" type="ORF">SEMRO_109_G054490.2</name>
</gene>
<dbReference type="SMART" id="SM00320">
    <property type="entry name" value="WD40"/>
    <property type="match status" value="5"/>
</dbReference>
<dbReference type="InterPro" id="IPR015943">
    <property type="entry name" value="WD40/YVTN_repeat-like_dom_sf"/>
</dbReference>
<feature type="repeat" description="WD" evidence="3">
    <location>
        <begin position="418"/>
        <end position="459"/>
    </location>
</feature>
<dbReference type="InterPro" id="IPR051972">
    <property type="entry name" value="Glutamate-rich_WD_repeat"/>
</dbReference>
<reference evidence="6" key="1">
    <citation type="submission" date="2020-06" db="EMBL/GenBank/DDBJ databases">
        <authorList>
            <consortium name="Plant Systems Biology data submission"/>
        </authorList>
    </citation>
    <scope>NUCLEOTIDE SEQUENCE</scope>
    <source>
        <strain evidence="6">D6</strain>
    </source>
</reference>
<dbReference type="AlphaFoldDB" id="A0A9N8DGK0"/>
<evidence type="ECO:0000256" key="3">
    <source>
        <dbReference type="PROSITE-ProRule" id="PRU00221"/>
    </source>
</evidence>
<dbReference type="GO" id="GO:0005730">
    <property type="term" value="C:nucleolus"/>
    <property type="evidence" value="ECO:0007669"/>
    <property type="project" value="TreeGrafter"/>
</dbReference>
<keyword evidence="7" id="KW-1185">Reference proteome</keyword>
<evidence type="ECO:0000313" key="6">
    <source>
        <dbReference type="EMBL" id="CAB9501450.1"/>
    </source>
</evidence>
<dbReference type="OrthoDB" id="2161379at2759"/>
<proteinExistence type="predicted"/>
<dbReference type="InterPro" id="IPR001680">
    <property type="entry name" value="WD40_rpt"/>
</dbReference>
<feature type="compositionally biased region" description="Acidic residues" evidence="4">
    <location>
        <begin position="47"/>
        <end position="69"/>
    </location>
</feature>
<protein>
    <recommendedName>
        <fullName evidence="5">Histone-binding protein RBBP4-like N-terminal domain-containing protein</fullName>
    </recommendedName>
</protein>
<keyword evidence="1 3" id="KW-0853">WD repeat</keyword>
<comment type="caution">
    <text evidence="6">The sequence shown here is derived from an EMBL/GenBank/DDBJ whole genome shotgun (WGS) entry which is preliminary data.</text>
</comment>
<organism evidence="6 7">
    <name type="scientific">Seminavis robusta</name>
    <dbReference type="NCBI Taxonomy" id="568900"/>
    <lineage>
        <taxon>Eukaryota</taxon>
        <taxon>Sar</taxon>
        <taxon>Stramenopiles</taxon>
        <taxon>Ochrophyta</taxon>
        <taxon>Bacillariophyta</taxon>
        <taxon>Bacillariophyceae</taxon>
        <taxon>Bacillariophycidae</taxon>
        <taxon>Naviculales</taxon>
        <taxon>Naviculaceae</taxon>
        <taxon>Seminavis</taxon>
    </lineage>
</organism>
<name>A0A9N8DGK0_9STRA</name>
<sequence>MGKKSKRNKSKGPSSAGDAPSRPAPALRKDDNKEEVETKDNLRFEDPFVDEVEEDDVLQDDDGYDDEDAEMNDNEVVQSWNPLTGEALAEGQELEMDPSAYKMYHGLTPEWPSLSFDFLRDDLGESRTRFPHTLTAVVGTQAANPDENQITVMRLSDLARIHMETEDDILGEEYNPNGGNDDDDDEESDDEEAVESDPVLESFSIPHHGGVNRIRAMPQKTNIVATWSDSGNVSLFDVEPIVSKFSSKGPKQSASTTSSSEIKPFFVHSKHPTEGYAIDWSPVKQGIMATGDCAGNIHIWTPRSEGSFEVVPAYDSKTYAAGQSTEHPSVEDIQWSPTEATVFCTAECGGYVRVFDTRAPNRAMLSHKIQSDGSDVNVVSWNKLVTNLLACGGDDGVLSVWDLRHFSGGSKPDPLARFTTHKTPITSVEWHPSDESMLAASDDVGTYVYDLSVEEDDNAGEVDVPPQLLFVHCGSEQFKEVHWHPQISSCLMTTALSGFSTFIPSNL</sequence>
<dbReference type="InterPro" id="IPR036322">
    <property type="entry name" value="WD40_repeat_dom_sf"/>
</dbReference>
<evidence type="ECO:0000256" key="1">
    <source>
        <dbReference type="ARBA" id="ARBA00022574"/>
    </source>
</evidence>
<feature type="region of interest" description="Disordered" evidence="4">
    <location>
        <begin position="1"/>
        <end position="69"/>
    </location>
</feature>
<dbReference type="Pfam" id="PF12265">
    <property type="entry name" value="CAF1C_H4-bd"/>
    <property type="match status" value="1"/>
</dbReference>
<dbReference type="PROSITE" id="PS50082">
    <property type="entry name" value="WD_REPEATS_2"/>
    <property type="match status" value="2"/>
</dbReference>
<dbReference type="GO" id="GO:0042254">
    <property type="term" value="P:ribosome biogenesis"/>
    <property type="evidence" value="ECO:0007669"/>
    <property type="project" value="TreeGrafter"/>
</dbReference>
<dbReference type="Pfam" id="PF00400">
    <property type="entry name" value="WD40"/>
    <property type="match status" value="1"/>
</dbReference>